<gene>
    <name evidence="2" type="ORF">KC19_9G033500</name>
</gene>
<proteinExistence type="predicted"/>
<dbReference type="EMBL" id="CM026430">
    <property type="protein sequence ID" value="KAG0561052.1"/>
    <property type="molecule type" value="Genomic_DNA"/>
</dbReference>
<protein>
    <submittedName>
        <fullName evidence="2">Uncharacterized protein</fullName>
    </submittedName>
</protein>
<comment type="caution">
    <text evidence="2">The sequence shown here is derived from an EMBL/GenBank/DDBJ whole genome shotgun (WGS) entry which is preliminary data.</text>
</comment>
<evidence type="ECO:0000313" key="3">
    <source>
        <dbReference type="Proteomes" id="UP000822688"/>
    </source>
</evidence>
<keyword evidence="1" id="KW-0732">Signal</keyword>
<accession>A0A8T0GVV4</accession>
<keyword evidence="3" id="KW-1185">Reference proteome</keyword>
<organism evidence="2 3">
    <name type="scientific">Ceratodon purpureus</name>
    <name type="common">Fire moss</name>
    <name type="synonym">Dicranum purpureum</name>
    <dbReference type="NCBI Taxonomy" id="3225"/>
    <lineage>
        <taxon>Eukaryota</taxon>
        <taxon>Viridiplantae</taxon>
        <taxon>Streptophyta</taxon>
        <taxon>Embryophyta</taxon>
        <taxon>Bryophyta</taxon>
        <taxon>Bryophytina</taxon>
        <taxon>Bryopsida</taxon>
        <taxon>Dicranidae</taxon>
        <taxon>Pseudoditrichales</taxon>
        <taxon>Ditrichaceae</taxon>
        <taxon>Ceratodon</taxon>
    </lineage>
</organism>
<evidence type="ECO:0000256" key="1">
    <source>
        <dbReference type="SAM" id="SignalP"/>
    </source>
</evidence>
<dbReference type="Proteomes" id="UP000822688">
    <property type="component" value="Chromosome 9"/>
</dbReference>
<sequence length="48" mass="5315">MQALEGVNFWLQFLICTMECAVVNSDVGYVVDKPASDLTVDNSQVAHR</sequence>
<name>A0A8T0GVV4_CERPU</name>
<reference evidence="2" key="1">
    <citation type="submission" date="2020-06" db="EMBL/GenBank/DDBJ databases">
        <title>WGS assembly of Ceratodon purpureus strain R40.</title>
        <authorList>
            <person name="Carey S.B."/>
            <person name="Jenkins J."/>
            <person name="Shu S."/>
            <person name="Lovell J.T."/>
            <person name="Sreedasyam A."/>
            <person name="Maumus F."/>
            <person name="Tiley G.P."/>
            <person name="Fernandez-Pozo N."/>
            <person name="Barry K."/>
            <person name="Chen C."/>
            <person name="Wang M."/>
            <person name="Lipzen A."/>
            <person name="Daum C."/>
            <person name="Saski C.A."/>
            <person name="Payton A.C."/>
            <person name="Mcbreen J.C."/>
            <person name="Conrad R.E."/>
            <person name="Kollar L.M."/>
            <person name="Olsson S."/>
            <person name="Huttunen S."/>
            <person name="Landis J.B."/>
            <person name="Wickett N.J."/>
            <person name="Johnson M.G."/>
            <person name="Rensing S.A."/>
            <person name="Grimwood J."/>
            <person name="Schmutz J."/>
            <person name="Mcdaniel S.F."/>
        </authorList>
    </citation>
    <scope>NUCLEOTIDE SEQUENCE</scope>
    <source>
        <strain evidence="2">R40</strain>
    </source>
</reference>
<feature type="signal peptide" evidence="1">
    <location>
        <begin position="1"/>
        <end position="25"/>
    </location>
</feature>
<feature type="chain" id="PRO_5035807079" evidence="1">
    <location>
        <begin position="26"/>
        <end position="48"/>
    </location>
</feature>
<dbReference type="AlphaFoldDB" id="A0A8T0GVV4"/>
<evidence type="ECO:0000313" key="2">
    <source>
        <dbReference type="EMBL" id="KAG0561052.1"/>
    </source>
</evidence>